<name>A0A8A9WN60_EUPVA</name>
<reference evidence="9" key="1">
    <citation type="journal article" date="2021" name="Front. Mar. Sci.">
        <title>Molecular phylogenetic and evolutionary analyses of Euplotes species living in freshwater and marine habitats: a mitogenomic perspective.</title>
        <authorList>
            <person name="Huang N."/>
            <person name="Chen S."/>
            <person name="Miao M."/>
        </authorList>
    </citation>
    <scope>NUCLEOTIDE SEQUENCE</scope>
</reference>
<dbReference type="InterPro" id="IPR045187">
    <property type="entry name" value="CcO_II"/>
</dbReference>
<dbReference type="GO" id="GO:0004129">
    <property type="term" value="F:cytochrome-c oxidase activity"/>
    <property type="evidence" value="ECO:0007669"/>
    <property type="project" value="UniProtKB-EC"/>
</dbReference>
<keyword evidence="7" id="KW-1133">Transmembrane helix</keyword>
<dbReference type="PANTHER" id="PTHR22888">
    <property type="entry name" value="CYTOCHROME C OXIDASE, SUBUNIT II"/>
    <property type="match status" value="1"/>
</dbReference>
<dbReference type="SUPFAM" id="SSF49503">
    <property type="entry name" value="Cupredoxins"/>
    <property type="match status" value="1"/>
</dbReference>
<evidence type="ECO:0000256" key="5">
    <source>
        <dbReference type="ARBA" id="ARBA00031389"/>
    </source>
</evidence>
<dbReference type="InterPro" id="IPR002429">
    <property type="entry name" value="CcO_II-like_C"/>
</dbReference>
<evidence type="ECO:0000256" key="2">
    <source>
        <dbReference type="ARBA" id="ARBA00004370"/>
    </source>
</evidence>
<comment type="subcellular location">
    <subcellularLocation>
        <location evidence="2">Membrane</location>
    </subcellularLocation>
</comment>
<evidence type="ECO:0000259" key="8">
    <source>
        <dbReference type="PROSITE" id="PS50857"/>
    </source>
</evidence>
<gene>
    <name evidence="9" type="primary">COX2</name>
</gene>
<dbReference type="GO" id="GO:0016020">
    <property type="term" value="C:membrane"/>
    <property type="evidence" value="ECO:0007669"/>
    <property type="project" value="UniProtKB-SubCell"/>
</dbReference>
<evidence type="ECO:0000256" key="1">
    <source>
        <dbReference type="ARBA" id="ARBA00001935"/>
    </source>
</evidence>
<sequence>MVLASRCYGNESLLRCSKPLFSLRVVPLKLLCVFVFSFDASNVLVPSTYDFSFYPQLVDALFTSGVSIKASILDYADLFPEKEFSILHTFTPNIKMYFPEPFIASPTFINDDIWFLPLTIFQYRLWFIFISLIVFFFLGFLITLRWCNIRHRPARETRGVSRSKCGDLITATVPVSWAASIIIHESTDAIEFADGFGSTDVAIGIRAYQWGWEYYYPKGLNLTNQLNDTNFLGNSLSSTSALVDDSLSTFKAASINSDYAMFTLSAHTAGLLSLTSSKNTTTLADYNFGGNKLIARYATNLIDTNICTDADQVFTSAADANLDLETFYTDFINYSAVEIFTEKPNYVNHQFNFFSTKASFLNALNFLNWHDWCSVVRQLVVTPGTTSVTQALRLPIKESLGLALIAHTDVTASTKQFLGASASWLLTNTLSWNSALIADQDFKRWSAFDLLEDLHWTPTDWLDDTTPQLQNSYVDLYSQPYRKNSLISDLTLTECLYPITTYQPQPLLVFAQLTPNDNHLSNLVNSLVMALKSRTFYSWKQHQLHWSSVDFSLNFGLDTHNLVLSVKDLLFNFSAENLPSTLLTSRKTVVMDSFDWLLLWRNLNTYHGAFWKVFKPLLDEQRGTFNSINFSNTAIKLPVIGYPAPGLLGQAQKSNFNGFAALLPLRTELHFKRFSNYCTFGEQRASFFPFPFNLSFESDSIRYSWFDWYAVRNSVIAKALDTSVFNLHASRDYSYTFNSTTSALKLVNQYENYFFKYSHARKFYLPSYLYTPFFHRLKQNSAIAGSLLADQSLNSYLSLINASVALNNKITSTGFSFNWAGALTQTRPYLETYDLTTDQVSPLTSLTDIESRKNYLVNIIKGAGERNTNPNISLKYLLQDWVRGKQLNCRKLNFHKPVDYVSTAPVPLVSQYQPLRKGIVNMIRIQADKAIAMPTDTRLQILAVSKDIIHSWAIPAAGIKIDCIPGYSSHRVAIFTLSGIYWGQCMEICGRFHHWMPIVVYFLRRDLFCLWCIHFIFKNNQTNSTLQSLTHQTTDSTIAVTVPNAANIWTYVK</sequence>
<dbReference type="InterPro" id="IPR008972">
    <property type="entry name" value="Cupredoxin"/>
</dbReference>
<evidence type="ECO:0000256" key="4">
    <source>
        <dbReference type="ARBA" id="ARBA00023136"/>
    </source>
</evidence>
<dbReference type="Gene3D" id="2.60.40.420">
    <property type="entry name" value="Cupredoxins - blue copper proteins"/>
    <property type="match status" value="1"/>
</dbReference>
<evidence type="ECO:0000256" key="7">
    <source>
        <dbReference type="SAM" id="Phobius"/>
    </source>
</evidence>
<feature type="domain" description="Cytochrome oxidase subunit II copper A binding" evidence="8">
    <location>
        <begin position="869"/>
        <end position="1014"/>
    </location>
</feature>
<evidence type="ECO:0000256" key="3">
    <source>
        <dbReference type="ARBA" id="ARBA00007866"/>
    </source>
</evidence>
<dbReference type="GO" id="GO:0005507">
    <property type="term" value="F:copper ion binding"/>
    <property type="evidence" value="ECO:0007669"/>
    <property type="project" value="InterPro"/>
</dbReference>
<dbReference type="EMBL" id="MT665959">
    <property type="protein sequence ID" value="QTT61059.1"/>
    <property type="molecule type" value="Genomic_DNA"/>
</dbReference>
<dbReference type="Pfam" id="PF00116">
    <property type="entry name" value="COX2"/>
    <property type="match status" value="1"/>
</dbReference>
<dbReference type="PROSITE" id="PS50857">
    <property type="entry name" value="COX2_CUA"/>
    <property type="match status" value="1"/>
</dbReference>
<keyword evidence="4 7" id="KW-0472">Membrane</keyword>
<keyword evidence="9" id="KW-0496">Mitochondrion</keyword>
<comment type="catalytic activity">
    <reaction evidence="6">
        <text>4 Fe(II)-[cytochrome c] + O2 + 8 H(+)(in) = 4 Fe(III)-[cytochrome c] + 2 H2O + 4 H(+)(out)</text>
        <dbReference type="Rhea" id="RHEA:11436"/>
        <dbReference type="Rhea" id="RHEA-COMP:10350"/>
        <dbReference type="Rhea" id="RHEA-COMP:14399"/>
        <dbReference type="ChEBI" id="CHEBI:15377"/>
        <dbReference type="ChEBI" id="CHEBI:15378"/>
        <dbReference type="ChEBI" id="CHEBI:15379"/>
        <dbReference type="ChEBI" id="CHEBI:29033"/>
        <dbReference type="ChEBI" id="CHEBI:29034"/>
        <dbReference type="EC" id="7.1.1.9"/>
    </reaction>
    <physiologicalReaction direction="left-to-right" evidence="6">
        <dbReference type="Rhea" id="RHEA:11437"/>
    </physiologicalReaction>
</comment>
<organism evidence="9">
    <name type="scientific">Euplotes vannus</name>
    <name type="common">Marine ciliate</name>
    <name type="synonym">Moneuplotes vannus</name>
    <dbReference type="NCBI Taxonomy" id="5939"/>
    <lineage>
        <taxon>Eukaryota</taxon>
        <taxon>Sar</taxon>
        <taxon>Alveolata</taxon>
        <taxon>Ciliophora</taxon>
        <taxon>Intramacronucleata</taxon>
        <taxon>Spirotrichea</taxon>
        <taxon>Hypotrichia</taxon>
        <taxon>Euplotida</taxon>
        <taxon>Euplotidae</taxon>
        <taxon>Euplotes</taxon>
    </lineage>
</organism>
<protein>
    <recommendedName>
        <fullName evidence="5">Cytochrome c oxidase polypeptide II</fullName>
    </recommendedName>
</protein>
<dbReference type="GO" id="GO:0042773">
    <property type="term" value="P:ATP synthesis coupled electron transport"/>
    <property type="evidence" value="ECO:0007669"/>
    <property type="project" value="TreeGrafter"/>
</dbReference>
<comment type="similarity">
    <text evidence="3">Belongs to the cytochrome c oxidase subunit 2 family.</text>
</comment>
<accession>A0A8A9WN60</accession>
<proteinExistence type="inferred from homology"/>
<evidence type="ECO:0000313" key="9">
    <source>
        <dbReference type="EMBL" id="QTT61059.1"/>
    </source>
</evidence>
<feature type="transmembrane region" description="Helical" evidence="7">
    <location>
        <begin position="125"/>
        <end position="144"/>
    </location>
</feature>
<dbReference type="PANTHER" id="PTHR22888:SF9">
    <property type="entry name" value="CYTOCHROME C OXIDASE SUBUNIT 2"/>
    <property type="match status" value="1"/>
</dbReference>
<dbReference type="AlphaFoldDB" id="A0A8A9WN60"/>
<keyword evidence="7" id="KW-0812">Transmembrane</keyword>
<geneLocation type="mitochondrion" evidence="9"/>
<comment type="cofactor">
    <cofactor evidence="1">
        <name>Cu cation</name>
        <dbReference type="ChEBI" id="CHEBI:23378"/>
    </cofactor>
</comment>
<evidence type="ECO:0000256" key="6">
    <source>
        <dbReference type="ARBA" id="ARBA00049512"/>
    </source>
</evidence>